<feature type="region of interest" description="Disordered" evidence="3">
    <location>
        <begin position="197"/>
        <end position="244"/>
    </location>
</feature>
<reference evidence="5" key="1">
    <citation type="submission" date="2022-07" db="EMBL/GenBank/DDBJ databases">
        <authorList>
            <person name="Trinca V."/>
            <person name="Uliana J.V.C."/>
            <person name="Torres T.T."/>
            <person name="Ward R.J."/>
            <person name="Monesi N."/>
        </authorList>
    </citation>
    <scope>NUCLEOTIDE SEQUENCE</scope>
    <source>
        <strain evidence="5">HSMRA1968</strain>
        <tissue evidence="5">Whole embryos</tissue>
    </source>
</reference>
<keyword evidence="6" id="KW-1185">Reference proteome</keyword>
<protein>
    <submittedName>
        <fullName evidence="5">Transformer-2 sex-determining protein</fullName>
    </submittedName>
</protein>
<keyword evidence="1 2" id="KW-0694">RNA-binding</keyword>
<dbReference type="SMART" id="SM00360">
    <property type="entry name" value="RRM"/>
    <property type="match status" value="1"/>
</dbReference>
<feature type="compositionally biased region" description="Basic and acidic residues" evidence="3">
    <location>
        <begin position="11"/>
        <end position="20"/>
    </location>
</feature>
<proteinExistence type="predicted"/>
<evidence type="ECO:0000259" key="4">
    <source>
        <dbReference type="PROSITE" id="PS50102"/>
    </source>
</evidence>
<name>A0A9Q0ND03_9DIPT</name>
<feature type="region of interest" description="Disordered" evidence="3">
    <location>
        <begin position="1"/>
        <end position="112"/>
    </location>
</feature>
<organism evidence="5 6">
    <name type="scientific">Pseudolycoriella hygida</name>
    <dbReference type="NCBI Taxonomy" id="35572"/>
    <lineage>
        <taxon>Eukaryota</taxon>
        <taxon>Metazoa</taxon>
        <taxon>Ecdysozoa</taxon>
        <taxon>Arthropoda</taxon>
        <taxon>Hexapoda</taxon>
        <taxon>Insecta</taxon>
        <taxon>Pterygota</taxon>
        <taxon>Neoptera</taxon>
        <taxon>Endopterygota</taxon>
        <taxon>Diptera</taxon>
        <taxon>Nematocera</taxon>
        <taxon>Sciaroidea</taxon>
        <taxon>Sciaridae</taxon>
        <taxon>Pseudolycoriella</taxon>
    </lineage>
</organism>
<evidence type="ECO:0000313" key="6">
    <source>
        <dbReference type="Proteomes" id="UP001151699"/>
    </source>
</evidence>
<dbReference type="InterPro" id="IPR012677">
    <property type="entry name" value="Nucleotide-bd_a/b_plait_sf"/>
</dbReference>
<gene>
    <name evidence="5" type="primary">tra2</name>
    <name evidence="5" type="ORF">Bhyg_03272</name>
</gene>
<feature type="compositionally biased region" description="Basic residues" evidence="3">
    <location>
        <begin position="228"/>
        <end position="238"/>
    </location>
</feature>
<dbReference type="AlphaFoldDB" id="A0A9Q0ND03"/>
<feature type="compositionally biased region" description="Basic residues" evidence="3">
    <location>
        <begin position="101"/>
        <end position="112"/>
    </location>
</feature>
<dbReference type="Proteomes" id="UP001151699">
    <property type="component" value="Chromosome A"/>
</dbReference>
<dbReference type="InterPro" id="IPR050441">
    <property type="entry name" value="RBM"/>
</dbReference>
<sequence>MSLLMSRSRSRSYEHNRKGTDPPSPPIFDRKYRDDDSRSGSREMTLRKKRKVSHDRSRSRSLGRYGHKANKHARSRSRSYSPYKRRVDRRRSYSRSPYNDRRRHVGTREKPKKSRCLGVFGLSVYTTKDQIIQIFSKYGPIEHVQVVVDASTGRSRGFCFVYFDRTEDATVARDHCTGMEIDHRRIRVDYSITLRPHEPTPGIYKGRSTRSYYDKDRRRSPSPYRERERRRRRSRSRSYSRERK</sequence>
<dbReference type="InterPro" id="IPR000504">
    <property type="entry name" value="RRM_dom"/>
</dbReference>
<feature type="compositionally biased region" description="Basic and acidic residues" evidence="3">
    <location>
        <begin position="28"/>
        <end position="46"/>
    </location>
</feature>
<evidence type="ECO:0000256" key="1">
    <source>
        <dbReference type="ARBA" id="ARBA00022884"/>
    </source>
</evidence>
<dbReference type="CDD" id="cd12363">
    <property type="entry name" value="RRM_TRA2"/>
    <property type="match status" value="1"/>
</dbReference>
<dbReference type="Gene3D" id="3.30.70.330">
    <property type="match status" value="1"/>
</dbReference>
<evidence type="ECO:0000313" key="5">
    <source>
        <dbReference type="EMBL" id="KAJ6648047.1"/>
    </source>
</evidence>
<dbReference type="GO" id="GO:0003723">
    <property type="term" value="F:RNA binding"/>
    <property type="evidence" value="ECO:0007669"/>
    <property type="project" value="UniProtKB-UniRule"/>
</dbReference>
<dbReference type="OrthoDB" id="439808at2759"/>
<feature type="compositionally biased region" description="Basic residues" evidence="3">
    <location>
        <begin position="47"/>
        <end position="93"/>
    </location>
</feature>
<dbReference type="PANTHER" id="PTHR48034">
    <property type="entry name" value="TRANSFORMER-2 SEX-DETERMINING PROTEIN-RELATED"/>
    <property type="match status" value="1"/>
</dbReference>
<feature type="compositionally biased region" description="Basic and acidic residues" evidence="3">
    <location>
        <begin position="212"/>
        <end position="227"/>
    </location>
</feature>
<dbReference type="SUPFAM" id="SSF54928">
    <property type="entry name" value="RNA-binding domain, RBD"/>
    <property type="match status" value="1"/>
</dbReference>
<dbReference type="Pfam" id="PF00076">
    <property type="entry name" value="RRM_1"/>
    <property type="match status" value="1"/>
</dbReference>
<dbReference type="InterPro" id="IPR035979">
    <property type="entry name" value="RBD_domain_sf"/>
</dbReference>
<dbReference type="EMBL" id="WJQU01000001">
    <property type="protein sequence ID" value="KAJ6648047.1"/>
    <property type="molecule type" value="Genomic_DNA"/>
</dbReference>
<evidence type="ECO:0000256" key="3">
    <source>
        <dbReference type="SAM" id="MobiDB-lite"/>
    </source>
</evidence>
<accession>A0A9Q0ND03</accession>
<comment type="caution">
    <text evidence="5">The sequence shown here is derived from an EMBL/GenBank/DDBJ whole genome shotgun (WGS) entry which is preliminary data.</text>
</comment>
<dbReference type="PROSITE" id="PS50102">
    <property type="entry name" value="RRM"/>
    <property type="match status" value="1"/>
</dbReference>
<feature type="domain" description="RRM" evidence="4">
    <location>
        <begin position="115"/>
        <end position="193"/>
    </location>
</feature>
<evidence type="ECO:0000256" key="2">
    <source>
        <dbReference type="PROSITE-ProRule" id="PRU00176"/>
    </source>
</evidence>